<reference evidence="14" key="1">
    <citation type="journal article" date="2008" name="Nat. Genet.">
        <title>The Pristionchus pacificus genome provides a unique perspective on nematode lifestyle and parasitism.</title>
        <authorList>
            <person name="Dieterich C."/>
            <person name="Clifton S.W."/>
            <person name="Schuster L.N."/>
            <person name="Chinwalla A."/>
            <person name="Delehaunty K."/>
            <person name="Dinkelacker I."/>
            <person name="Fulton L."/>
            <person name="Fulton R."/>
            <person name="Godfrey J."/>
            <person name="Minx P."/>
            <person name="Mitreva M."/>
            <person name="Roeseler W."/>
            <person name="Tian H."/>
            <person name="Witte H."/>
            <person name="Yang S.P."/>
            <person name="Wilson R.K."/>
            <person name="Sommer R.J."/>
        </authorList>
    </citation>
    <scope>NUCLEOTIDE SEQUENCE [LARGE SCALE GENOMIC DNA]</scope>
    <source>
        <strain evidence="14">PS312</strain>
    </source>
</reference>
<dbReference type="EnsemblMetazoa" id="PPA26423.1">
    <property type="protein sequence ID" value="PPA26423.1"/>
    <property type="gene ID" value="WBGene00115977"/>
</dbReference>
<evidence type="ECO:0000256" key="6">
    <source>
        <dbReference type="ARBA" id="ARBA00022989"/>
    </source>
</evidence>
<dbReference type="GO" id="GO:0005739">
    <property type="term" value="C:mitochondrion"/>
    <property type="evidence" value="ECO:0000318"/>
    <property type="project" value="GO_Central"/>
</dbReference>
<keyword evidence="9" id="KW-0012">Acyltransferase</keyword>
<accession>A0A2A6C7C5</accession>
<dbReference type="PANTHER" id="PTHR22589:SF104">
    <property type="entry name" value="CHOLINE_CARNITINE ACYLTRANSFERASE DOMAIN-CONTAINING PROTEIN"/>
    <property type="match status" value="1"/>
</dbReference>
<dbReference type="InterPro" id="IPR000542">
    <property type="entry name" value="Carn_acyl_trans"/>
</dbReference>
<dbReference type="PANTHER" id="PTHR22589">
    <property type="entry name" value="CARNITINE O-ACYLTRANSFERASE"/>
    <property type="match status" value="1"/>
</dbReference>
<keyword evidence="6 11" id="KW-1133">Transmembrane helix</keyword>
<dbReference type="InterPro" id="IPR039551">
    <property type="entry name" value="Cho/carn_acyl_trans"/>
</dbReference>
<dbReference type="Proteomes" id="UP000005239">
    <property type="component" value="Unassembled WGS sequence"/>
</dbReference>
<evidence type="ECO:0000256" key="8">
    <source>
        <dbReference type="ARBA" id="ARBA00023136"/>
    </source>
</evidence>
<evidence type="ECO:0000256" key="7">
    <source>
        <dbReference type="ARBA" id="ARBA00023098"/>
    </source>
</evidence>
<sequence length="830" mass="93848">MAANSPLGRRGSSVSALDSPQFKAPSSFASRRQMSVGEKDFAFSELNRAAILDANDGTDLQMHSKVGTRPSVALLRNQNKVVYCICGMVAARVNLFAAIQSTSDAENASMRSLKRFLIRKQLEAIKHRFSSIELSCPFILTLIRFRNAIFPFTFEVLSYVSILLVVADALGLSPLSGPTSTIETLLRPAFGNVSAPARCCALAIVLVPALAVIVLTVRFFIYCCLHYTGYLYEEIGKKPSLPTKAFMVLIGALNKIPQASFAMQGLIPTMRLPAVKETVQKYLRTVKPILNEEDYKEICELAEDFQNNLGPELQKKLWMKWLFSKNYAARAAHVTLLRIRYCQEFIEEQAMAPISLGGIPMCSQQYVDFHRSLRAPALKSDVMIRLPPTQHIAVYCKGGWYKVPIYDGSRMINSAELERALQSIIDRPSEPSVGERYLSALTCGQRDVWARMRADKFAEGINRSSLDAIEAGMDIIFLDEEERHFDEKDPTLLEREYKRALTGDGWALWMDKPSVYFFSKNGRFTSNAEHSVVDAMIHVHIREYTKYHEAFSPSYGPDGHCVGTVRYVPTAEKLKWNIDQETQEAINESYAFAKAVADDFDNAFILHTDYGKDFIKKAKVSPDAYIQMALQTAYFRDQGRFDLTYEPAVMRLFKEGRTETVRSCSEESCAFVKGLQNEHETAKSRWELLKTACNRHQEMTRDAMSGRGSDRHLFGMVVLSRYLEKSSPFLDKVFSMNYELSTSQVPQHQTKEFSGKMNKERDLFWPAGGFACPDGSRYGVCYSIGTTGDLFSCQITSWKSMENTSATRFRDTLMQVFREMREMVEEAIAN</sequence>
<dbReference type="Pfam" id="PF00755">
    <property type="entry name" value="Carn_acyltransf"/>
    <property type="match status" value="2"/>
</dbReference>
<dbReference type="Gene3D" id="3.30.559.10">
    <property type="entry name" value="Chloramphenicol acetyltransferase-like domain"/>
    <property type="match status" value="2"/>
</dbReference>
<evidence type="ECO:0000256" key="5">
    <source>
        <dbReference type="ARBA" id="ARBA00022832"/>
    </source>
</evidence>
<evidence type="ECO:0000313" key="14">
    <source>
        <dbReference type="Proteomes" id="UP000005239"/>
    </source>
</evidence>
<keyword evidence="7" id="KW-0443">Lipid metabolism</keyword>
<dbReference type="GO" id="GO:0006631">
    <property type="term" value="P:fatty acid metabolic process"/>
    <property type="evidence" value="ECO:0000318"/>
    <property type="project" value="GO_Central"/>
</dbReference>
<proteinExistence type="inferred from homology"/>
<keyword evidence="3" id="KW-0808">Transferase</keyword>
<reference evidence="13" key="2">
    <citation type="submission" date="2022-06" db="UniProtKB">
        <authorList>
            <consortium name="EnsemblMetazoa"/>
        </authorList>
    </citation>
    <scope>IDENTIFICATION</scope>
    <source>
        <strain evidence="13">PS312</strain>
    </source>
</reference>
<evidence type="ECO:0000256" key="3">
    <source>
        <dbReference type="ARBA" id="ARBA00022679"/>
    </source>
</evidence>
<evidence type="ECO:0000256" key="11">
    <source>
        <dbReference type="SAM" id="Phobius"/>
    </source>
</evidence>
<organism evidence="13 14">
    <name type="scientific">Pristionchus pacificus</name>
    <name type="common">Parasitic nematode worm</name>
    <dbReference type="NCBI Taxonomy" id="54126"/>
    <lineage>
        <taxon>Eukaryota</taxon>
        <taxon>Metazoa</taxon>
        <taxon>Ecdysozoa</taxon>
        <taxon>Nematoda</taxon>
        <taxon>Chromadorea</taxon>
        <taxon>Rhabditida</taxon>
        <taxon>Rhabditina</taxon>
        <taxon>Diplogasteromorpha</taxon>
        <taxon>Diplogasteroidea</taxon>
        <taxon>Neodiplogasteridae</taxon>
        <taxon>Pristionchus</taxon>
    </lineage>
</organism>
<dbReference type="InterPro" id="IPR023213">
    <property type="entry name" value="CAT-like_dom_sf"/>
</dbReference>
<dbReference type="GO" id="GO:0016020">
    <property type="term" value="C:membrane"/>
    <property type="evidence" value="ECO:0007669"/>
    <property type="project" value="UniProtKB-SubCell"/>
</dbReference>
<evidence type="ECO:0000313" key="13">
    <source>
        <dbReference type="EnsemblMetazoa" id="PPA26423.1"/>
    </source>
</evidence>
<evidence type="ECO:0000256" key="10">
    <source>
        <dbReference type="SAM" id="MobiDB-lite"/>
    </source>
</evidence>
<evidence type="ECO:0000256" key="9">
    <source>
        <dbReference type="ARBA" id="ARBA00023315"/>
    </source>
</evidence>
<dbReference type="FunFam" id="3.30.559.70:FF:000021">
    <property type="entry name" value="Predicted protein"/>
    <property type="match status" value="1"/>
</dbReference>
<gene>
    <name evidence="13" type="primary">WBGene00115977</name>
</gene>
<evidence type="ECO:0000256" key="2">
    <source>
        <dbReference type="ARBA" id="ARBA00005232"/>
    </source>
</evidence>
<feature type="transmembrane region" description="Helical" evidence="11">
    <location>
        <begin position="195"/>
        <end position="221"/>
    </location>
</feature>
<evidence type="ECO:0000259" key="12">
    <source>
        <dbReference type="Pfam" id="PF00755"/>
    </source>
</evidence>
<name>A0A2A6C7C5_PRIPA</name>
<dbReference type="FunFam" id="3.30.559.10:FF:000002">
    <property type="entry name" value="carnitine O-palmitoyltransferase 1, liver isoform"/>
    <property type="match status" value="1"/>
</dbReference>
<feature type="region of interest" description="Disordered" evidence="10">
    <location>
        <begin position="1"/>
        <end position="22"/>
    </location>
</feature>
<comment type="subcellular location">
    <subcellularLocation>
        <location evidence="1">Membrane</location>
        <topology evidence="1">Multi-pass membrane protein</topology>
    </subcellularLocation>
</comment>
<keyword evidence="5" id="KW-0276">Fatty acid metabolism</keyword>
<dbReference type="AlphaFoldDB" id="A0A2A6C7C5"/>
<keyword evidence="8 11" id="KW-0472">Membrane</keyword>
<keyword evidence="14" id="KW-1185">Reference proteome</keyword>
<dbReference type="InterPro" id="IPR042231">
    <property type="entry name" value="Cho/carn_acyl_trans_2"/>
</dbReference>
<keyword evidence="4 11" id="KW-0812">Transmembrane</keyword>
<accession>A0A8R1UI64</accession>
<dbReference type="GO" id="GO:0009437">
    <property type="term" value="P:carnitine metabolic process"/>
    <property type="evidence" value="ECO:0000318"/>
    <property type="project" value="GO_Central"/>
</dbReference>
<feature type="domain" description="Choline/carnitine acyltransferase" evidence="12">
    <location>
        <begin position="326"/>
        <end position="814"/>
    </location>
</feature>
<feature type="domain" description="Choline/carnitine acyltransferase" evidence="12">
    <location>
        <begin position="272"/>
        <end position="322"/>
    </location>
</feature>
<dbReference type="Gene3D" id="3.30.559.70">
    <property type="entry name" value="Choline/Carnitine o-acyltransferase, domain 2"/>
    <property type="match status" value="1"/>
</dbReference>
<dbReference type="SUPFAM" id="SSF52777">
    <property type="entry name" value="CoA-dependent acyltransferases"/>
    <property type="match status" value="2"/>
</dbReference>
<feature type="transmembrane region" description="Helical" evidence="11">
    <location>
        <begin position="156"/>
        <end position="175"/>
    </location>
</feature>
<dbReference type="GO" id="GO:0004095">
    <property type="term" value="F:carnitine O-palmitoyltransferase activity"/>
    <property type="evidence" value="ECO:0000318"/>
    <property type="project" value="GO_Central"/>
</dbReference>
<comment type="similarity">
    <text evidence="2">Belongs to the carnitine/choline acetyltransferase family.</text>
</comment>
<evidence type="ECO:0000256" key="1">
    <source>
        <dbReference type="ARBA" id="ARBA00004141"/>
    </source>
</evidence>
<protein>
    <submittedName>
        <fullName evidence="13">Carn_acyltransf domain-containing protein</fullName>
    </submittedName>
</protein>
<evidence type="ECO:0000256" key="4">
    <source>
        <dbReference type="ARBA" id="ARBA00022692"/>
    </source>
</evidence>